<reference evidence="2" key="1">
    <citation type="submission" date="2021-06" db="EMBL/GenBank/DDBJ databases">
        <title>Parelaphostrongylus tenuis whole genome reference sequence.</title>
        <authorList>
            <person name="Garwood T.J."/>
            <person name="Larsen P.A."/>
            <person name="Fountain-Jones N.M."/>
            <person name="Garbe J.R."/>
            <person name="Macchietto M.G."/>
            <person name="Kania S.A."/>
            <person name="Gerhold R.W."/>
            <person name="Richards J.E."/>
            <person name="Wolf T.M."/>
        </authorList>
    </citation>
    <scope>NUCLEOTIDE SEQUENCE</scope>
    <source>
        <strain evidence="2">MNPRO001-30</strain>
        <tissue evidence="2">Meninges</tissue>
    </source>
</reference>
<dbReference type="Pfam" id="PF17900">
    <property type="entry name" value="Peptidase_M1_N"/>
    <property type="match status" value="1"/>
</dbReference>
<proteinExistence type="predicted"/>
<comment type="caution">
    <text evidence="2">The sequence shown here is derived from an EMBL/GenBank/DDBJ whole genome shotgun (WGS) entry which is preliminary data.</text>
</comment>
<dbReference type="InterPro" id="IPR045357">
    <property type="entry name" value="Aminopeptidase_N-like_N"/>
</dbReference>
<gene>
    <name evidence="2" type="ORF">KIN20_002502</name>
</gene>
<evidence type="ECO:0000313" key="2">
    <source>
        <dbReference type="EMBL" id="KAJ1347448.1"/>
    </source>
</evidence>
<evidence type="ECO:0000259" key="1">
    <source>
        <dbReference type="Pfam" id="PF17900"/>
    </source>
</evidence>
<evidence type="ECO:0000313" key="3">
    <source>
        <dbReference type="Proteomes" id="UP001196413"/>
    </source>
</evidence>
<dbReference type="SUPFAM" id="SSF63737">
    <property type="entry name" value="Leukotriene A4 hydrolase N-terminal domain"/>
    <property type="match status" value="1"/>
</dbReference>
<accession>A0AAD5LZX1</accession>
<name>A0AAD5LZX1_PARTN</name>
<dbReference type="Gene3D" id="2.60.40.1730">
    <property type="entry name" value="tricorn interacting facor f3 domain"/>
    <property type="match status" value="1"/>
</dbReference>
<dbReference type="AlphaFoldDB" id="A0AAD5LZX1"/>
<organism evidence="2 3">
    <name type="scientific">Parelaphostrongylus tenuis</name>
    <name type="common">Meningeal worm</name>
    <dbReference type="NCBI Taxonomy" id="148309"/>
    <lineage>
        <taxon>Eukaryota</taxon>
        <taxon>Metazoa</taxon>
        <taxon>Ecdysozoa</taxon>
        <taxon>Nematoda</taxon>
        <taxon>Chromadorea</taxon>
        <taxon>Rhabditida</taxon>
        <taxon>Rhabditina</taxon>
        <taxon>Rhabditomorpha</taxon>
        <taxon>Strongyloidea</taxon>
        <taxon>Metastrongylidae</taxon>
        <taxon>Parelaphostrongylus</taxon>
    </lineage>
</organism>
<protein>
    <recommendedName>
        <fullName evidence="1">Aminopeptidase N-like N-terminal domain-containing protein</fullName>
    </recommendedName>
</protein>
<dbReference type="EMBL" id="JAHQIW010000313">
    <property type="protein sequence ID" value="KAJ1347448.1"/>
    <property type="molecule type" value="Genomic_DNA"/>
</dbReference>
<feature type="domain" description="Aminopeptidase N-like N-terminal" evidence="1">
    <location>
        <begin position="15"/>
        <end position="119"/>
    </location>
</feature>
<dbReference type="Proteomes" id="UP001196413">
    <property type="component" value="Unassembled WGS sequence"/>
</dbReference>
<dbReference type="InterPro" id="IPR042097">
    <property type="entry name" value="Aminopeptidase_N-like_N_sf"/>
</dbReference>
<keyword evidence="3" id="KW-1185">Reference proteome</keyword>
<sequence>MANFITIDEKRVSRLPAQVSEEYPQLLDISSSSDLLPKHNYSLILEYRVKINNQKFAGVFSAPYRHGSKPLLTYNHKRLAVSFPCIDSPEAKARFDAVVIHPKGTYALFNTKEANITTNGETPSKMYDSDSTRFPLVIHMLFVLLAK</sequence>